<feature type="compositionally biased region" description="Gly residues" evidence="7">
    <location>
        <begin position="233"/>
        <end position="244"/>
    </location>
</feature>
<keyword evidence="2" id="KW-1003">Cell membrane</keyword>
<feature type="transmembrane region" description="Helical" evidence="8">
    <location>
        <begin position="68"/>
        <end position="87"/>
    </location>
</feature>
<feature type="compositionally biased region" description="Low complexity" evidence="7">
    <location>
        <begin position="214"/>
        <end position="232"/>
    </location>
</feature>
<protein>
    <recommendedName>
        <fullName evidence="9">Integral membrane bound transporter domain-containing protein</fullName>
    </recommendedName>
</protein>
<comment type="similarity">
    <text evidence="6">Belongs to the YccS/YhfK family.</text>
</comment>
<feature type="transmembrane region" description="Helical" evidence="8">
    <location>
        <begin position="120"/>
        <end position="138"/>
    </location>
</feature>
<evidence type="ECO:0000256" key="7">
    <source>
        <dbReference type="SAM" id="MobiDB-lite"/>
    </source>
</evidence>
<keyword evidence="3 8" id="KW-0812">Transmembrane</keyword>
<evidence type="ECO:0000256" key="6">
    <source>
        <dbReference type="ARBA" id="ARBA00043993"/>
    </source>
</evidence>
<evidence type="ECO:0000256" key="8">
    <source>
        <dbReference type="SAM" id="Phobius"/>
    </source>
</evidence>
<dbReference type="GO" id="GO:0005886">
    <property type="term" value="C:plasma membrane"/>
    <property type="evidence" value="ECO:0007669"/>
    <property type="project" value="UniProtKB-SubCell"/>
</dbReference>
<feature type="transmembrane region" description="Helical" evidence="8">
    <location>
        <begin position="464"/>
        <end position="481"/>
    </location>
</feature>
<accession>A0A919SJB5</accession>
<dbReference type="AlphaFoldDB" id="A0A919SJB5"/>
<comment type="caution">
    <text evidence="10">The sequence shown here is derived from an EMBL/GenBank/DDBJ whole genome shotgun (WGS) entry which is preliminary data.</text>
</comment>
<evidence type="ECO:0000256" key="4">
    <source>
        <dbReference type="ARBA" id="ARBA00022989"/>
    </source>
</evidence>
<keyword evidence="11" id="KW-1185">Reference proteome</keyword>
<feature type="domain" description="Integral membrane bound transporter" evidence="9">
    <location>
        <begin position="352"/>
        <end position="476"/>
    </location>
</feature>
<feature type="transmembrane region" description="Helical" evidence="8">
    <location>
        <begin position="39"/>
        <end position="56"/>
    </location>
</feature>
<evidence type="ECO:0000313" key="11">
    <source>
        <dbReference type="Proteomes" id="UP000680865"/>
    </source>
</evidence>
<feature type="transmembrane region" description="Helical" evidence="8">
    <location>
        <begin position="433"/>
        <end position="452"/>
    </location>
</feature>
<sequence>MSRLRDAARVRPADAAWAFALRAGLAVAIPLVVLIPAGHTAWAGIATFGSFAALYARDTHYRSRGRVVAAAGLGLVTAVTIGTLAALTPAPAIPAVVAVSLVGAAATWLCGVFRVGPPAGLMFAFATAVSAAVPATPADLARHAVLTAAAALIAWLIAMAGAAFDRDAPRRLAVARALRAAAAAAEAPSGPPGLRLRHQAATAIEKAWTALPASPTPAALHKGPPAGSAGPAAGSGGPAAGSGGPAEPLSAGGGLDALVARAESALADPASANPADLRRLAGAAAKRGPVPALSPTKAESEEISGRTRAAALAPPPGRDLLRHSVRSTPLGGPLLLAALRVAVGALAAGSVAGALAHITGLGHAYWAAVSAVAVLQSTNLLVTIHRGIQRAAGTVAGLLVAVAVLAVPGGTWPLVALIVAAQITAELLVIRNYALAMLAVTPLALLVGELGHATPPLDLLRDRLIQTILGCAIGLLTAATIRTRTAARHLDKALATCTRTTDELTAAPTRELARRLAVNLMVLREAYEIASGEPALPPETTELVLATERRARSALATVT</sequence>
<keyword evidence="5 8" id="KW-0472">Membrane</keyword>
<comment type="subcellular location">
    <subcellularLocation>
        <location evidence="1">Cell membrane</location>
        <topology evidence="1">Multi-pass membrane protein</topology>
    </subcellularLocation>
</comment>
<dbReference type="PANTHER" id="PTHR30509">
    <property type="entry name" value="P-HYDROXYBENZOIC ACID EFFLUX PUMP SUBUNIT-RELATED"/>
    <property type="match status" value="1"/>
</dbReference>
<evidence type="ECO:0000256" key="1">
    <source>
        <dbReference type="ARBA" id="ARBA00004651"/>
    </source>
</evidence>
<feature type="transmembrane region" description="Helical" evidence="8">
    <location>
        <begin position="93"/>
        <end position="113"/>
    </location>
</feature>
<keyword evidence="4 8" id="KW-1133">Transmembrane helix</keyword>
<evidence type="ECO:0000256" key="2">
    <source>
        <dbReference type="ARBA" id="ARBA00022475"/>
    </source>
</evidence>
<gene>
    <name evidence="10" type="ORF">Aco04nite_37190</name>
</gene>
<dbReference type="RefSeq" id="WP_212998460.1">
    <property type="nucleotide sequence ID" value="NZ_BAAATW010000012.1"/>
</dbReference>
<dbReference type="Pfam" id="PF13515">
    <property type="entry name" value="FUSC_2"/>
    <property type="match status" value="1"/>
</dbReference>
<dbReference type="PANTHER" id="PTHR30509:SF9">
    <property type="entry name" value="MULTIDRUG RESISTANCE PROTEIN MDTO"/>
    <property type="match status" value="1"/>
</dbReference>
<proteinExistence type="inferred from homology"/>
<evidence type="ECO:0000313" key="10">
    <source>
        <dbReference type="EMBL" id="GIM73800.1"/>
    </source>
</evidence>
<dbReference type="InterPro" id="IPR049453">
    <property type="entry name" value="Memb_transporter_dom"/>
</dbReference>
<evidence type="ECO:0000256" key="3">
    <source>
        <dbReference type="ARBA" id="ARBA00022692"/>
    </source>
</evidence>
<feature type="region of interest" description="Disordered" evidence="7">
    <location>
        <begin position="214"/>
        <end position="249"/>
    </location>
</feature>
<reference evidence="10" key="1">
    <citation type="submission" date="2021-03" db="EMBL/GenBank/DDBJ databases">
        <title>Whole genome shotgun sequence of Actinoplanes consettensis NBRC 14913.</title>
        <authorList>
            <person name="Komaki H."/>
            <person name="Tamura T."/>
        </authorList>
    </citation>
    <scope>NUCLEOTIDE SEQUENCE</scope>
    <source>
        <strain evidence="10">NBRC 14913</strain>
    </source>
</reference>
<evidence type="ECO:0000256" key="5">
    <source>
        <dbReference type="ARBA" id="ARBA00023136"/>
    </source>
</evidence>
<feature type="transmembrane region" description="Helical" evidence="8">
    <location>
        <begin position="12"/>
        <end position="33"/>
    </location>
</feature>
<name>A0A919SJB5_9ACTN</name>
<dbReference type="Proteomes" id="UP000680865">
    <property type="component" value="Unassembled WGS sequence"/>
</dbReference>
<feature type="transmembrane region" description="Helical" evidence="8">
    <location>
        <begin position="396"/>
        <end position="421"/>
    </location>
</feature>
<dbReference type="EMBL" id="BOQP01000017">
    <property type="protein sequence ID" value="GIM73800.1"/>
    <property type="molecule type" value="Genomic_DNA"/>
</dbReference>
<organism evidence="10 11">
    <name type="scientific">Winogradskya consettensis</name>
    <dbReference type="NCBI Taxonomy" id="113560"/>
    <lineage>
        <taxon>Bacteria</taxon>
        <taxon>Bacillati</taxon>
        <taxon>Actinomycetota</taxon>
        <taxon>Actinomycetes</taxon>
        <taxon>Micromonosporales</taxon>
        <taxon>Micromonosporaceae</taxon>
        <taxon>Winogradskya</taxon>
    </lineage>
</organism>
<feature type="region of interest" description="Disordered" evidence="7">
    <location>
        <begin position="284"/>
        <end position="318"/>
    </location>
</feature>
<feature type="transmembrane region" description="Helical" evidence="8">
    <location>
        <begin position="334"/>
        <end position="358"/>
    </location>
</feature>
<feature type="transmembrane region" description="Helical" evidence="8">
    <location>
        <begin position="144"/>
        <end position="164"/>
    </location>
</feature>
<evidence type="ECO:0000259" key="9">
    <source>
        <dbReference type="Pfam" id="PF13515"/>
    </source>
</evidence>